<accession>A0ABD3N0Z8</accession>
<name>A0ABD3N0Z8_9STRA</name>
<dbReference type="Proteomes" id="UP001530400">
    <property type="component" value="Unassembled WGS sequence"/>
</dbReference>
<gene>
    <name evidence="1" type="ORF">ACHAWO_011308</name>
</gene>
<proteinExistence type="predicted"/>
<organism evidence="1 2">
    <name type="scientific">Cyclotella atomus</name>
    <dbReference type="NCBI Taxonomy" id="382360"/>
    <lineage>
        <taxon>Eukaryota</taxon>
        <taxon>Sar</taxon>
        <taxon>Stramenopiles</taxon>
        <taxon>Ochrophyta</taxon>
        <taxon>Bacillariophyta</taxon>
        <taxon>Coscinodiscophyceae</taxon>
        <taxon>Thalassiosirophycidae</taxon>
        <taxon>Stephanodiscales</taxon>
        <taxon>Stephanodiscaceae</taxon>
        <taxon>Cyclotella</taxon>
    </lineage>
</organism>
<dbReference type="AlphaFoldDB" id="A0ABD3N0Z8"/>
<evidence type="ECO:0000313" key="2">
    <source>
        <dbReference type="Proteomes" id="UP001530400"/>
    </source>
</evidence>
<evidence type="ECO:0000313" key="1">
    <source>
        <dbReference type="EMBL" id="KAL3769780.1"/>
    </source>
</evidence>
<keyword evidence="2" id="KW-1185">Reference proteome</keyword>
<reference evidence="1 2" key="1">
    <citation type="submission" date="2024-10" db="EMBL/GenBank/DDBJ databases">
        <title>Updated reference genomes for cyclostephanoid diatoms.</title>
        <authorList>
            <person name="Roberts W.R."/>
            <person name="Alverson A.J."/>
        </authorList>
    </citation>
    <scope>NUCLEOTIDE SEQUENCE [LARGE SCALE GENOMIC DNA]</scope>
    <source>
        <strain evidence="1 2">AJA010-31</strain>
    </source>
</reference>
<comment type="caution">
    <text evidence="1">The sequence shown here is derived from an EMBL/GenBank/DDBJ whole genome shotgun (WGS) entry which is preliminary data.</text>
</comment>
<evidence type="ECO:0008006" key="3">
    <source>
        <dbReference type="Google" id="ProtNLM"/>
    </source>
</evidence>
<protein>
    <recommendedName>
        <fullName evidence="3">AB hydrolase-1 domain-containing protein</fullName>
    </recommendedName>
</protein>
<dbReference type="EMBL" id="JALLPJ020001325">
    <property type="protein sequence ID" value="KAL3769780.1"/>
    <property type="molecule type" value="Genomic_DNA"/>
</dbReference>
<sequence length="231" mass="25734">MILLESSLYKQSWEESFTSYYPLKGINFASVDLTTSTDDTQTHDVSLNSMEQTLSNDIATLTESAYAIAVARGPIQALVAQYYLESLPLAGLVLVDPFLLPEDGRVSNTEEGRWNESFDSLVNGGMFSKHLNETSGSIDAFTSSSFAKEMTLLESLPNITPRPLYLEPSPVPILVMYSAYPDAYRAHQCAERTAKFHGMQGQALEIPINSGTDNMDWVTERIYEWYDESVA</sequence>